<comment type="caution">
    <text evidence="2">The sequence shown here is derived from an EMBL/GenBank/DDBJ whole genome shotgun (WGS) entry which is preliminary data.</text>
</comment>
<reference evidence="2 3" key="1">
    <citation type="journal article" date="2017" name="J. Infect. Dis.">
        <title>An Analysis of the Epidemic of Klebsiella pneumoniae Carbapenemase-Producing K. pneumoniae: Convergence of Two Evolutionary Mechanisms Creates the Perfect Storm.</title>
        <authorList>
            <person name="Rojas L.J."/>
            <person name="Weinstock G.M."/>
            <person name="De La Cadena E."/>
            <person name="Diaz L."/>
            <person name="Rios R."/>
            <person name="Hanson B.M."/>
            <person name="Brown J.S."/>
            <person name="Vats P."/>
            <person name="Phillips D.S."/>
            <person name="Nguyen H."/>
            <person name="Hujer K.M."/>
            <person name="Correa A."/>
            <person name="Adams M.D."/>
            <person name="Perez F."/>
            <person name="Sodergren E."/>
            <person name="Narechania A."/>
            <person name="Planet P.J."/>
            <person name="Villegas M.V."/>
            <person name="Bonomo R.A."/>
            <person name="Arias C.A."/>
        </authorList>
    </citation>
    <scope>NUCLEOTIDE SEQUENCE [LARGE SCALE GENOMIC DNA]</scope>
    <source>
        <strain evidence="2 3">COL-Kpn30</strain>
    </source>
</reference>
<dbReference type="Proteomes" id="UP000234439">
    <property type="component" value="Unassembled WGS sequence"/>
</dbReference>
<organism evidence="2 3">
    <name type="scientific">Klebsiella pneumoniae</name>
    <dbReference type="NCBI Taxonomy" id="573"/>
    <lineage>
        <taxon>Bacteria</taxon>
        <taxon>Pseudomonadati</taxon>
        <taxon>Pseudomonadota</taxon>
        <taxon>Gammaproteobacteria</taxon>
        <taxon>Enterobacterales</taxon>
        <taxon>Enterobacteriaceae</taxon>
        <taxon>Klebsiella/Raoultella group</taxon>
        <taxon>Klebsiella</taxon>
        <taxon>Klebsiella pneumoniae complex</taxon>
    </lineage>
</organism>
<feature type="domain" description="Endonuclease GajA/Old nuclease/RecF-like AAA" evidence="1">
    <location>
        <begin position="9"/>
        <end position="432"/>
    </location>
</feature>
<dbReference type="InterPro" id="IPR041685">
    <property type="entry name" value="AAA_GajA/Old/RecF-like"/>
</dbReference>
<dbReference type="InterPro" id="IPR027417">
    <property type="entry name" value="P-loop_NTPase"/>
</dbReference>
<dbReference type="SUPFAM" id="SSF52540">
    <property type="entry name" value="P-loop containing nucleoside triphosphate hydrolases"/>
    <property type="match status" value="1"/>
</dbReference>
<dbReference type="PANTHER" id="PTHR43581">
    <property type="entry name" value="ATP/GTP PHOSPHATASE"/>
    <property type="match status" value="1"/>
</dbReference>
<accession>A0A9Q5ZTC5</accession>
<dbReference type="Pfam" id="PF13175">
    <property type="entry name" value="AAA_15"/>
    <property type="match status" value="1"/>
</dbReference>
<evidence type="ECO:0000313" key="2">
    <source>
        <dbReference type="EMBL" id="PLE23899.1"/>
    </source>
</evidence>
<dbReference type="PANTHER" id="PTHR43581:SF4">
    <property type="entry name" value="ATP_GTP PHOSPHATASE"/>
    <property type="match status" value="1"/>
</dbReference>
<dbReference type="CDD" id="cd00267">
    <property type="entry name" value="ABC_ATPase"/>
    <property type="match status" value="1"/>
</dbReference>
<dbReference type="Gene3D" id="3.40.50.300">
    <property type="entry name" value="P-loop containing nucleotide triphosphate hydrolases"/>
    <property type="match status" value="2"/>
</dbReference>
<dbReference type="EMBL" id="NCMJ01000270">
    <property type="protein sequence ID" value="PLE23899.1"/>
    <property type="molecule type" value="Genomic_DNA"/>
</dbReference>
<name>A0A9Q5ZTC5_KLEPN</name>
<dbReference type="AlphaFoldDB" id="A0A9Q5ZTC5"/>
<sequence length="580" mass="67457">MEAKGLVVKIDWLRLENFKNLTSFEVDFSLKSERQVIIGRNGVGKSNILESIAWIFRDLDLCEESDFEYEIKYRCRDHYVKVISKGKSSKKPRRKGTRRENIQRFKRSYWVIENAADIEDKSSEEIEKLFVELKETEFNRRNQAIKNESGVYQFRDERLLPDYVFGYYSGISARFNEAFETHERDYYSDQKDGEEMSLRTMFLAKPHHSQFSLLSFFAKQDEATAKFLLDEFDIESLSSVLFTLQEPYWSSSTKKSELEKQNKDRRFWGAGGNVEPFLNKLFSLAYAPMAGTERKEISINRTTNLETRYCFLNSQDSINKLADGLEPKEFFTRLESSIFSDILSLDGSGLKIRVRLKGVKDAITFKEMSEGEQQLLTIIGLMRFTQRDESLFLLDEPDTHLNPAWCLDLLKNLRTYGVDPKNSQILITTHSPLTFAGLDKHEVVIVDKNSDGQIYSYHPTTAPKGMGFQAILTSDFFKLRSTLDRDTLNLLDEKRELGLKEEKTDEDRQRLDELNTILGKLDFSHAARDPLYLEYIRAITEAQKEFPEIANATPDHVSWQVRKRISLDIAKRLSRKKEDV</sequence>
<gene>
    <name evidence="2" type="ORF">B6I68_30860</name>
</gene>
<evidence type="ECO:0000259" key="1">
    <source>
        <dbReference type="Pfam" id="PF13175"/>
    </source>
</evidence>
<evidence type="ECO:0000313" key="3">
    <source>
        <dbReference type="Proteomes" id="UP000234439"/>
    </source>
</evidence>
<proteinExistence type="predicted"/>
<protein>
    <recommendedName>
        <fullName evidence="1">Endonuclease GajA/Old nuclease/RecF-like AAA domain-containing protein</fullName>
    </recommendedName>
</protein>
<dbReference type="InterPro" id="IPR051396">
    <property type="entry name" value="Bact_Antivir_Def_Nuclease"/>
</dbReference>